<comment type="function">
    <text evidence="8">This protein is part of the stalk that links CF(0) to CF(1). It either transmits conformational changes from CF(0) to CF(1) or is implicated in proton conduction.</text>
</comment>
<evidence type="ECO:0000313" key="11">
    <source>
        <dbReference type="Proteomes" id="UP001145069"/>
    </source>
</evidence>
<dbReference type="PANTHER" id="PTHR11910">
    <property type="entry name" value="ATP SYNTHASE DELTA CHAIN"/>
    <property type="match status" value="1"/>
</dbReference>
<keyword evidence="3 8" id="KW-0375">Hydrogen ion transport</keyword>
<dbReference type="SUPFAM" id="SSF47928">
    <property type="entry name" value="N-terminal domain of the delta subunit of the F1F0-ATP synthase"/>
    <property type="match status" value="1"/>
</dbReference>
<dbReference type="NCBIfam" id="TIGR01145">
    <property type="entry name" value="ATP_synt_delta"/>
    <property type="match status" value="1"/>
</dbReference>
<keyword evidence="5 8" id="KW-0472">Membrane</keyword>
<keyword evidence="6 8" id="KW-0139">CF(1)</keyword>
<dbReference type="InterPro" id="IPR000711">
    <property type="entry name" value="ATPase_OSCP/dsu"/>
</dbReference>
<keyword evidence="9" id="KW-0175">Coiled coil</keyword>
<dbReference type="PROSITE" id="PS00389">
    <property type="entry name" value="ATPASE_DELTA"/>
    <property type="match status" value="1"/>
</dbReference>
<dbReference type="PRINTS" id="PR00125">
    <property type="entry name" value="ATPASEDELTA"/>
</dbReference>
<keyword evidence="8" id="KW-1003">Cell membrane</keyword>
<sequence>MSTVTVSKRYAEALFQLAQEKSIVEQLEAELQIVKEVFENNEAFNKFLEHPRVSTDKKKQLIDKAFDGFVKEIINTLKILVDRHNEDAIPQIVDHFATLVNESKGIAEATVYSVRELSDNEKKELVEVFKQKLNLNNLNVTNVVEPSILGGVRVKIGNTIYDGTLKGRLARIERNIVSANK</sequence>
<comment type="similarity">
    <text evidence="8">Belongs to the ATPase delta chain family.</text>
</comment>
<dbReference type="Proteomes" id="UP001145069">
    <property type="component" value="Unassembled WGS sequence"/>
</dbReference>
<dbReference type="NCBIfam" id="NF004403">
    <property type="entry name" value="PRK05758.2-4"/>
    <property type="match status" value="1"/>
</dbReference>
<evidence type="ECO:0000256" key="4">
    <source>
        <dbReference type="ARBA" id="ARBA00023065"/>
    </source>
</evidence>
<evidence type="ECO:0000256" key="1">
    <source>
        <dbReference type="ARBA" id="ARBA00004370"/>
    </source>
</evidence>
<dbReference type="GO" id="GO:0005886">
    <property type="term" value="C:plasma membrane"/>
    <property type="evidence" value="ECO:0007669"/>
    <property type="project" value="UniProtKB-SubCell"/>
</dbReference>
<evidence type="ECO:0000256" key="8">
    <source>
        <dbReference type="HAMAP-Rule" id="MF_01416"/>
    </source>
</evidence>
<protein>
    <recommendedName>
        <fullName evidence="8">ATP synthase subunit delta</fullName>
    </recommendedName>
    <alternativeName>
        <fullName evidence="8">ATP synthase F(1) sector subunit delta</fullName>
    </alternativeName>
    <alternativeName>
        <fullName evidence="8">F-type ATPase subunit delta</fullName>
        <shortName evidence="8">F-ATPase subunit delta</shortName>
    </alternativeName>
</protein>
<dbReference type="HAMAP" id="MF_01416">
    <property type="entry name" value="ATP_synth_delta_bact"/>
    <property type="match status" value="1"/>
</dbReference>
<organism evidence="10 11">
    <name type="scientific">Aquibacillus salsiterrae</name>
    <dbReference type="NCBI Taxonomy" id="2950439"/>
    <lineage>
        <taxon>Bacteria</taxon>
        <taxon>Bacillati</taxon>
        <taxon>Bacillota</taxon>
        <taxon>Bacilli</taxon>
        <taxon>Bacillales</taxon>
        <taxon>Bacillaceae</taxon>
        <taxon>Aquibacillus</taxon>
    </lineage>
</organism>
<evidence type="ECO:0000256" key="2">
    <source>
        <dbReference type="ARBA" id="ARBA00022448"/>
    </source>
</evidence>
<dbReference type="GO" id="GO:0046933">
    <property type="term" value="F:proton-transporting ATP synthase activity, rotational mechanism"/>
    <property type="evidence" value="ECO:0007669"/>
    <property type="project" value="UniProtKB-UniRule"/>
</dbReference>
<comment type="function">
    <text evidence="8">F(1)F(0) ATP synthase produces ATP from ADP in the presence of a proton or sodium gradient. F-type ATPases consist of two structural domains, F(1) containing the extramembraneous catalytic core and F(0) containing the membrane proton channel, linked together by a central stalk and a peripheral stalk. During catalysis, ATP synthesis in the catalytic domain of F(1) is coupled via a rotary mechanism of the central stalk subunits to proton translocation.</text>
</comment>
<evidence type="ECO:0000256" key="3">
    <source>
        <dbReference type="ARBA" id="ARBA00022781"/>
    </source>
</evidence>
<proteinExistence type="inferred from homology"/>
<evidence type="ECO:0000256" key="6">
    <source>
        <dbReference type="ARBA" id="ARBA00023196"/>
    </source>
</evidence>
<comment type="subcellular location">
    <subcellularLocation>
        <location evidence="8">Cell membrane</location>
        <topology evidence="8">Peripheral membrane protein</topology>
    </subcellularLocation>
    <subcellularLocation>
        <location evidence="1">Membrane</location>
    </subcellularLocation>
</comment>
<gene>
    <name evidence="8" type="primary">atpH</name>
    <name evidence="10" type="ORF">NC799_07355</name>
</gene>
<keyword evidence="7 8" id="KW-0066">ATP synthesis</keyword>
<dbReference type="InterPro" id="IPR020781">
    <property type="entry name" value="ATPase_OSCP/d_CS"/>
</dbReference>
<evidence type="ECO:0000256" key="7">
    <source>
        <dbReference type="ARBA" id="ARBA00023310"/>
    </source>
</evidence>
<reference evidence="10" key="1">
    <citation type="submission" date="2022-06" db="EMBL/GenBank/DDBJ databases">
        <title>Aquibacillus sp. a new bacterium isolated from soil saline samples.</title>
        <authorList>
            <person name="Galisteo C."/>
            <person name="De La Haba R."/>
            <person name="Sanchez-Porro C."/>
            <person name="Ventosa A."/>
        </authorList>
    </citation>
    <scope>NUCLEOTIDE SEQUENCE</scope>
    <source>
        <strain evidence="10">3ASR75-54</strain>
    </source>
</reference>
<feature type="coiled-coil region" evidence="9">
    <location>
        <begin position="10"/>
        <end position="37"/>
    </location>
</feature>
<evidence type="ECO:0000313" key="10">
    <source>
        <dbReference type="EMBL" id="MDC3416733.1"/>
    </source>
</evidence>
<evidence type="ECO:0000256" key="5">
    <source>
        <dbReference type="ARBA" id="ARBA00023136"/>
    </source>
</evidence>
<dbReference type="AlphaFoldDB" id="A0A9X3WDI7"/>
<comment type="caution">
    <text evidence="10">The sequence shown here is derived from an EMBL/GenBank/DDBJ whole genome shotgun (WGS) entry which is preliminary data.</text>
</comment>
<dbReference type="Gene3D" id="1.10.520.20">
    <property type="entry name" value="N-terminal domain of the delta subunit of the F1F0-ATP synthase"/>
    <property type="match status" value="1"/>
</dbReference>
<accession>A0A9X3WDI7</accession>
<name>A0A9X3WDI7_9BACI</name>
<keyword evidence="2 8" id="KW-0813">Transport</keyword>
<dbReference type="GO" id="GO:0045259">
    <property type="term" value="C:proton-transporting ATP synthase complex"/>
    <property type="evidence" value="ECO:0007669"/>
    <property type="project" value="UniProtKB-KW"/>
</dbReference>
<evidence type="ECO:0000256" key="9">
    <source>
        <dbReference type="SAM" id="Coils"/>
    </source>
</evidence>
<keyword evidence="11" id="KW-1185">Reference proteome</keyword>
<dbReference type="RefSeq" id="WP_272445745.1">
    <property type="nucleotide sequence ID" value="NZ_JAMQKC010000004.1"/>
</dbReference>
<keyword evidence="4 8" id="KW-0406">Ion transport</keyword>
<dbReference type="Pfam" id="PF00213">
    <property type="entry name" value="OSCP"/>
    <property type="match status" value="1"/>
</dbReference>
<dbReference type="InterPro" id="IPR026015">
    <property type="entry name" value="ATP_synth_OSCP/delta_N_sf"/>
</dbReference>
<dbReference type="EMBL" id="JAMQKC010000004">
    <property type="protein sequence ID" value="MDC3416733.1"/>
    <property type="molecule type" value="Genomic_DNA"/>
</dbReference>